<dbReference type="InterPro" id="IPR002123">
    <property type="entry name" value="Plipid/glycerol_acylTrfase"/>
</dbReference>
<evidence type="ECO:0000259" key="3">
    <source>
        <dbReference type="SMART" id="SM00563"/>
    </source>
</evidence>
<comment type="caution">
    <text evidence="4">The sequence shown here is derived from an EMBL/GenBank/DDBJ whole genome shotgun (WGS) entry which is preliminary data.</text>
</comment>
<protein>
    <recommendedName>
        <fullName evidence="3">Phospholipid/glycerol acyltransferase domain-containing protein</fullName>
    </recommendedName>
</protein>
<feature type="domain" description="Phospholipid/glycerol acyltransferase" evidence="3">
    <location>
        <begin position="61"/>
        <end position="198"/>
    </location>
</feature>
<dbReference type="PANTHER" id="PTHR10434">
    <property type="entry name" value="1-ACYL-SN-GLYCEROL-3-PHOSPHATE ACYLTRANSFERASE"/>
    <property type="match status" value="1"/>
</dbReference>
<organism evidence="4 5">
    <name type="scientific">Gordonia soli NBRC 108243</name>
    <dbReference type="NCBI Taxonomy" id="1223545"/>
    <lineage>
        <taxon>Bacteria</taxon>
        <taxon>Bacillati</taxon>
        <taxon>Actinomycetota</taxon>
        <taxon>Actinomycetes</taxon>
        <taxon>Mycobacteriales</taxon>
        <taxon>Gordoniaceae</taxon>
        <taxon>Gordonia</taxon>
    </lineage>
</organism>
<keyword evidence="5" id="KW-1185">Reference proteome</keyword>
<dbReference type="STRING" id="1223545.GS4_06_00500"/>
<dbReference type="Proteomes" id="UP000011666">
    <property type="component" value="Unassembled WGS sequence"/>
</dbReference>
<dbReference type="EMBL" id="BANX01000006">
    <property type="protein sequence ID" value="GAC67204.1"/>
    <property type="molecule type" value="Genomic_DNA"/>
</dbReference>
<dbReference type="SMART" id="SM00563">
    <property type="entry name" value="PlsC"/>
    <property type="match status" value="1"/>
</dbReference>
<dbReference type="eggNOG" id="COG0204">
    <property type="taxonomic scope" value="Bacteria"/>
</dbReference>
<gene>
    <name evidence="4" type="ORF">GS4_06_00500</name>
</gene>
<evidence type="ECO:0000313" key="5">
    <source>
        <dbReference type="Proteomes" id="UP000011666"/>
    </source>
</evidence>
<evidence type="ECO:0000256" key="2">
    <source>
        <dbReference type="ARBA" id="ARBA00023315"/>
    </source>
</evidence>
<sequence>MDVELSRVDEVYAHYRQHQQSVRRAQSMYGILAMRHRPRVRYIDDARHELRRVARRSGPPLLIAVNHIRETDPLVLAAAGFLSPLRARIGHMRVLAKDELFVESVQRDKIDALGGIPVFRPKDHEIRAAVAAAQQMFEVCADRMVRGDSIAIFPEGTCNTEEPATVQKLSSGVGHIAVQARNAGADAPQLVAIGLAYPPERGGRAGRPVVVMSSPAELTAAVASTPAAVTRLVADRLQESVSRAYELAER</sequence>
<keyword evidence="2" id="KW-0012">Acyltransferase</keyword>
<proteinExistence type="predicted"/>
<keyword evidence="1" id="KW-0808">Transferase</keyword>
<accession>M0QFG7</accession>
<dbReference type="AlphaFoldDB" id="M0QFG7"/>
<dbReference type="OrthoDB" id="3772582at2"/>
<evidence type="ECO:0000256" key="1">
    <source>
        <dbReference type="ARBA" id="ARBA00022679"/>
    </source>
</evidence>
<dbReference type="SUPFAM" id="SSF69593">
    <property type="entry name" value="Glycerol-3-phosphate (1)-acyltransferase"/>
    <property type="match status" value="1"/>
</dbReference>
<dbReference type="RefSeq" id="WP_007618137.1">
    <property type="nucleotide sequence ID" value="NZ_BANX01000006.1"/>
</dbReference>
<evidence type="ECO:0000313" key="4">
    <source>
        <dbReference type="EMBL" id="GAC67204.1"/>
    </source>
</evidence>
<dbReference type="GO" id="GO:0003841">
    <property type="term" value="F:1-acylglycerol-3-phosphate O-acyltransferase activity"/>
    <property type="evidence" value="ECO:0007669"/>
    <property type="project" value="TreeGrafter"/>
</dbReference>
<name>M0QFG7_9ACTN</name>
<dbReference type="PANTHER" id="PTHR10434:SF11">
    <property type="entry name" value="1-ACYL-SN-GLYCEROL-3-PHOSPHATE ACYLTRANSFERASE"/>
    <property type="match status" value="1"/>
</dbReference>
<reference evidence="4 5" key="1">
    <citation type="submission" date="2013-01" db="EMBL/GenBank/DDBJ databases">
        <title>Whole genome shotgun sequence of Gordonia soli NBRC 108243.</title>
        <authorList>
            <person name="Isaki-Nakamura S."/>
            <person name="Hosoyama A."/>
            <person name="Tsuchikane K."/>
            <person name="Ando Y."/>
            <person name="Baba S."/>
            <person name="Ohji S."/>
            <person name="Hamada M."/>
            <person name="Tamura T."/>
            <person name="Yamazoe A."/>
            <person name="Yamazaki S."/>
            <person name="Fujita N."/>
        </authorList>
    </citation>
    <scope>NUCLEOTIDE SEQUENCE [LARGE SCALE GENOMIC DNA]</scope>
    <source>
        <strain evidence="4 5">NBRC 108243</strain>
    </source>
</reference>
<dbReference type="GO" id="GO:0006654">
    <property type="term" value="P:phosphatidic acid biosynthetic process"/>
    <property type="evidence" value="ECO:0007669"/>
    <property type="project" value="TreeGrafter"/>
</dbReference>
<dbReference type="Pfam" id="PF01553">
    <property type="entry name" value="Acyltransferase"/>
    <property type="match status" value="1"/>
</dbReference>